<reference evidence="2" key="2">
    <citation type="submission" date="2025-09" db="UniProtKB">
        <authorList>
            <consortium name="Ensembl"/>
        </authorList>
    </citation>
    <scope>IDENTIFICATION</scope>
</reference>
<dbReference type="PROSITE" id="PS50060">
    <property type="entry name" value="MAM_2"/>
    <property type="match status" value="3"/>
</dbReference>
<evidence type="ECO:0000259" key="1">
    <source>
        <dbReference type="PROSITE" id="PS50060"/>
    </source>
</evidence>
<reference evidence="2" key="1">
    <citation type="submission" date="2025-08" db="UniProtKB">
        <authorList>
            <consortium name="Ensembl"/>
        </authorList>
    </citation>
    <scope>IDENTIFICATION</scope>
</reference>
<protein>
    <recommendedName>
        <fullName evidence="1">MAM domain-containing protein</fullName>
    </recommendedName>
</protein>
<accession>A0A8C4IDF4</accession>
<dbReference type="InterPro" id="IPR013320">
    <property type="entry name" value="ConA-like_dom_sf"/>
</dbReference>
<dbReference type="PRINTS" id="PR00020">
    <property type="entry name" value="MAMDOMAIN"/>
</dbReference>
<keyword evidence="3" id="KW-1185">Reference proteome</keyword>
<organism evidence="2 3">
    <name type="scientific">Dicentrarchus labrax</name>
    <name type="common">European seabass</name>
    <name type="synonym">Morone labrax</name>
    <dbReference type="NCBI Taxonomy" id="13489"/>
    <lineage>
        <taxon>Eukaryota</taxon>
        <taxon>Metazoa</taxon>
        <taxon>Chordata</taxon>
        <taxon>Craniata</taxon>
        <taxon>Vertebrata</taxon>
        <taxon>Euteleostomi</taxon>
        <taxon>Actinopterygii</taxon>
        <taxon>Neopterygii</taxon>
        <taxon>Teleostei</taxon>
        <taxon>Neoteleostei</taxon>
        <taxon>Acanthomorphata</taxon>
        <taxon>Eupercaria</taxon>
        <taxon>Moronidae</taxon>
        <taxon>Dicentrarchus</taxon>
    </lineage>
</organism>
<proteinExistence type="predicted"/>
<dbReference type="GO" id="GO:0016020">
    <property type="term" value="C:membrane"/>
    <property type="evidence" value="ECO:0007669"/>
    <property type="project" value="InterPro"/>
</dbReference>
<feature type="domain" description="MAM" evidence="1">
    <location>
        <begin position="1"/>
        <end position="99"/>
    </location>
</feature>
<dbReference type="PANTHER" id="PTHR23282">
    <property type="entry name" value="APICAL ENDOSOMAL GLYCOPROTEIN PRECURSOR"/>
    <property type="match status" value="1"/>
</dbReference>
<dbReference type="SMART" id="SM00137">
    <property type="entry name" value="MAM"/>
    <property type="match status" value="2"/>
</dbReference>
<name>A0A8C4IDF4_DICLA</name>
<feature type="domain" description="MAM" evidence="1">
    <location>
        <begin position="101"/>
        <end position="269"/>
    </location>
</feature>
<dbReference type="Pfam" id="PF00629">
    <property type="entry name" value="MAM"/>
    <property type="match status" value="3"/>
</dbReference>
<evidence type="ECO:0000313" key="2">
    <source>
        <dbReference type="Ensembl" id="ENSDLAP00005056089.2"/>
    </source>
</evidence>
<feature type="domain" description="MAM" evidence="1">
    <location>
        <begin position="290"/>
        <end position="450"/>
    </location>
</feature>
<dbReference type="PANTHER" id="PTHR23282:SF142">
    <property type="entry name" value="MAM DOMAIN-CONTAINING PROTEIN"/>
    <property type="match status" value="1"/>
</dbReference>
<sequence length="453" mass="50401">MTALMEPSTPDGECLMFWYYMEGSEVGELNVYLQTLDNNRRSAPLWTRSGDQGKHWRHGRVTLLSPTQYQVIFEAVVGDGPRRDVAIDDLTILNGACPPPGFCDFEMDFCGWVNKPPAESGVDWDWLSGDSEVSFQVLIPKKDHSTNSALGHFAFFTALGSDREEIARLESETMEAVDQACLEMWHYTSGWLSDRPTDVTLTVFLNESAGLRPLWNTNGYTNETWIKDRVDYNASGLHQIILQALCPSSKQGNFALDDVHIIRGMSCDDVISTTTPNPATTTTAAPASAMDCTFEQGLCIWVQEVSDDLNWTLSRGLQVEQPWAGPQYDHTVNNNEGFFLLLNGSGSKNGERAVISAPVINQQSDDICVGFWYYMLGPSVSTLDLLVETNSSEVLVWTRQGTQNPEWINAQVTVSMKNVIRVMFTSHRDTNSKGFIAIDDLTVREGACSNQST</sequence>
<dbReference type="Ensembl" id="ENSDLAT00005059528.2">
    <property type="protein sequence ID" value="ENSDLAP00005056089.2"/>
    <property type="gene ID" value="ENSDLAG00005023847.2"/>
</dbReference>
<dbReference type="InterPro" id="IPR000998">
    <property type="entry name" value="MAM_dom"/>
</dbReference>
<dbReference type="Proteomes" id="UP000694389">
    <property type="component" value="Unassembled WGS sequence"/>
</dbReference>
<dbReference type="Gene3D" id="2.60.120.200">
    <property type="match status" value="3"/>
</dbReference>
<evidence type="ECO:0000313" key="3">
    <source>
        <dbReference type="Proteomes" id="UP000694389"/>
    </source>
</evidence>
<dbReference type="SUPFAM" id="SSF49899">
    <property type="entry name" value="Concanavalin A-like lectins/glucanases"/>
    <property type="match status" value="3"/>
</dbReference>
<dbReference type="InterPro" id="IPR051560">
    <property type="entry name" value="MAM_domain-containing"/>
</dbReference>
<dbReference type="CDD" id="cd06263">
    <property type="entry name" value="MAM"/>
    <property type="match status" value="3"/>
</dbReference>
<dbReference type="GeneTree" id="ENSGT00940000163883"/>
<dbReference type="AlphaFoldDB" id="A0A8C4IDF4"/>